<dbReference type="InterPro" id="IPR009951">
    <property type="entry name" value="Host-nuc_inhib_Gam"/>
</dbReference>
<dbReference type="EMBL" id="JBHSOG010000103">
    <property type="protein sequence ID" value="MFC5772109.1"/>
    <property type="molecule type" value="Genomic_DNA"/>
</dbReference>
<keyword evidence="2" id="KW-1185">Reference proteome</keyword>
<evidence type="ECO:0000313" key="1">
    <source>
        <dbReference type="EMBL" id="MFC5772109.1"/>
    </source>
</evidence>
<dbReference type="Proteomes" id="UP001595974">
    <property type="component" value="Unassembled WGS sequence"/>
</dbReference>
<gene>
    <name evidence="1" type="ORF">ACFPTN_22235</name>
</gene>
<organism evidence="1 2">
    <name type="scientific">Thauera sinica</name>
    <dbReference type="NCBI Taxonomy" id="2665146"/>
    <lineage>
        <taxon>Bacteria</taxon>
        <taxon>Pseudomonadati</taxon>
        <taxon>Pseudomonadota</taxon>
        <taxon>Betaproteobacteria</taxon>
        <taxon>Rhodocyclales</taxon>
        <taxon>Zoogloeaceae</taxon>
        <taxon>Thauera</taxon>
    </lineage>
</organism>
<dbReference type="Pfam" id="PF07352">
    <property type="entry name" value="Phage_Mu_Gam"/>
    <property type="match status" value="1"/>
</dbReference>
<dbReference type="RefSeq" id="WP_157748524.1">
    <property type="nucleotide sequence ID" value="NZ_JBHSOG010000103.1"/>
</dbReference>
<reference evidence="2" key="1">
    <citation type="journal article" date="2019" name="Int. J. Syst. Evol. Microbiol.">
        <title>The Global Catalogue of Microorganisms (GCM) 10K type strain sequencing project: providing services to taxonomists for standard genome sequencing and annotation.</title>
        <authorList>
            <consortium name="The Broad Institute Genomics Platform"/>
            <consortium name="The Broad Institute Genome Sequencing Center for Infectious Disease"/>
            <person name="Wu L."/>
            <person name="Ma J."/>
        </authorList>
    </citation>
    <scope>NUCLEOTIDE SEQUENCE [LARGE SCALE GENOMIC DNA]</scope>
    <source>
        <strain evidence="2">SHR3</strain>
    </source>
</reference>
<proteinExistence type="predicted"/>
<sequence>MAAPRKAKTAAAQIPVPQTRDQVAAHIREIGERQRELARIQSDMNDELAHVKEKWETVAAPHAQRIDALTQGVQIWSEANRDTLTQGGKTKTAAFATGEVSWRIRPPSVRITGAEAVLDALRRLGLDRFIREKSEVNKEAILNEPEAKA</sequence>
<dbReference type="Gene3D" id="1.20.5.170">
    <property type="match status" value="1"/>
</dbReference>
<protein>
    <submittedName>
        <fullName evidence="1">Host-nuclease inhibitor Gam family protein</fullName>
    </submittedName>
</protein>
<dbReference type="SUPFAM" id="SSF161266">
    <property type="entry name" value="Gam-like"/>
    <property type="match status" value="1"/>
</dbReference>
<evidence type="ECO:0000313" key="2">
    <source>
        <dbReference type="Proteomes" id="UP001595974"/>
    </source>
</evidence>
<comment type="caution">
    <text evidence="1">The sequence shown here is derived from an EMBL/GenBank/DDBJ whole genome shotgun (WGS) entry which is preliminary data.</text>
</comment>
<name>A0ABW1AYI3_9RHOO</name>
<accession>A0ABW1AYI3</accession>